<gene>
    <name evidence="1" type="ORF">GA0061098_1005289</name>
</gene>
<reference evidence="2" key="1">
    <citation type="submission" date="2016-08" db="EMBL/GenBank/DDBJ databases">
        <authorList>
            <person name="Varghese N."/>
            <person name="Submissions Spin"/>
        </authorList>
    </citation>
    <scope>NUCLEOTIDE SEQUENCE [LARGE SCALE GENOMIC DNA]</scope>
    <source>
        <strain evidence="2">ERR11</strain>
    </source>
</reference>
<dbReference type="AlphaFoldDB" id="A0A1C3VUV1"/>
<evidence type="ECO:0000313" key="1">
    <source>
        <dbReference type="EMBL" id="SCB31437.1"/>
    </source>
</evidence>
<keyword evidence="2" id="KW-1185">Reference proteome</keyword>
<dbReference type="Proteomes" id="UP000199184">
    <property type="component" value="Unassembled WGS sequence"/>
</dbReference>
<organism evidence="1 2">
    <name type="scientific">Bradyrhizobium shewense</name>
    <dbReference type="NCBI Taxonomy" id="1761772"/>
    <lineage>
        <taxon>Bacteria</taxon>
        <taxon>Pseudomonadati</taxon>
        <taxon>Pseudomonadota</taxon>
        <taxon>Alphaproteobacteria</taxon>
        <taxon>Hyphomicrobiales</taxon>
        <taxon>Nitrobacteraceae</taxon>
        <taxon>Bradyrhizobium</taxon>
    </lineage>
</organism>
<evidence type="ECO:0000313" key="2">
    <source>
        <dbReference type="Proteomes" id="UP000199184"/>
    </source>
</evidence>
<proteinExistence type="predicted"/>
<accession>A0A1C3VUV1</accession>
<sequence>MNSLFRWSICLRARAVHPARFLWTAKKTITAGVRHILLPVSFHHQGHLAIPTGQCTLTRRPVQTMQMAPWPSPASEKTGNQQAVPIDLHLRCTINACQVGLYLLRISTPTTCRSVRFKLLNRSSEADCAQRMSIARLSMDCSFGSTLRLADICLGLLRSQSWHVRSLIGWRVPTIAVRLALLP</sequence>
<protein>
    <submittedName>
        <fullName evidence="1">Uncharacterized protein</fullName>
    </submittedName>
</protein>
<name>A0A1C3VUV1_9BRAD</name>
<dbReference type="EMBL" id="FMAI01000005">
    <property type="protein sequence ID" value="SCB31437.1"/>
    <property type="molecule type" value="Genomic_DNA"/>
</dbReference>